<dbReference type="InterPro" id="IPR009537">
    <property type="entry name" value="DUF1156"/>
</dbReference>
<protein>
    <submittedName>
        <fullName evidence="3">DUF1156 domain-containing protein</fullName>
    </submittedName>
</protein>
<dbReference type="Proteomes" id="UP001500432">
    <property type="component" value="Unassembled WGS sequence"/>
</dbReference>
<dbReference type="Gene3D" id="3.40.50.150">
    <property type="entry name" value="Vaccinia Virus protein VP39"/>
    <property type="match status" value="1"/>
</dbReference>
<organism evidence="3 4">
    <name type="scientific">Sinomonas flava</name>
    <dbReference type="NCBI Taxonomy" id="496857"/>
    <lineage>
        <taxon>Bacteria</taxon>
        <taxon>Bacillati</taxon>
        <taxon>Actinomycetota</taxon>
        <taxon>Actinomycetes</taxon>
        <taxon>Micrococcales</taxon>
        <taxon>Micrococcaceae</taxon>
        <taxon>Sinomonas</taxon>
    </lineage>
</organism>
<evidence type="ECO:0000313" key="4">
    <source>
        <dbReference type="Proteomes" id="UP001500432"/>
    </source>
</evidence>
<gene>
    <name evidence="3" type="ORF">GCM10009849_18570</name>
</gene>
<evidence type="ECO:0000259" key="2">
    <source>
        <dbReference type="Pfam" id="PF06634"/>
    </source>
</evidence>
<dbReference type="SUPFAM" id="SSF53335">
    <property type="entry name" value="S-adenosyl-L-methionine-dependent methyltransferases"/>
    <property type="match status" value="1"/>
</dbReference>
<proteinExistence type="predicted"/>
<keyword evidence="4" id="KW-1185">Reference proteome</keyword>
<accession>A0ABN3BT68</accession>
<dbReference type="InterPro" id="IPR029063">
    <property type="entry name" value="SAM-dependent_MTases_sf"/>
</dbReference>
<evidence type="ECO:0000313" key="3">
    <source>
        <dbReference type="EMBL" id="GAA2199980.1"/>
    </source>
</evidence>
<dbReference type="EMBL" id="BAAAQW010000005">
    <property type="protein sequence ID" value="GAA2199980.1"/>
    <property type="molecule type" value="Genomic_DNA"/>
</dbReference>
<reference evidence="3 4" key="1">
    <citation type="journal article" date="2019" name="Int. J. Syst. Evol. Microbiol.">
        <title>The Global Catalogue of Microorganisms (GCM) 10K type strain sequencing project: providing services to taxonomists for standard genome sequencing and annotation.</title>
        <authorList>
            <consortium name="The Broad Institute Genomics Platform"/>
            <consortium name="The Broad Institute Genome Sequencing Center for Infectious Disease"/>
            <person name="Wu L."/>
            <person name="Ma J."/>
        </authorList>
    </citation>
    <scope>NUCLEOTIDE SEQUENCE [LARGE SCALE GENOMIC DNA]</scope>
    <source>
        <strain evidence="3 4">JCM 16034</strain>
    </source>
</reference>
<name>A0ABN3BT68_9MICC</name>
<sequence>MMLDPIRLRDGFEQPFGRGAAAGARGCRTVSLELGTVLHGGHVLPTHEGGMRHAEWSGMKKKLIEVALPLEAINAQSAREKSIRHGHPSTLHLWWARRPLATARAVLFAQLVDDPSERAAEFRQEAERRGEHDVDAYVERRIDVERERLFDLITRMVDWDNLNDESLFDQVRAEIMRSTDGRPPAILDPFAGGGTIPLEAQRLGLEAHASDLNPVAVLINKALIEIPPKFAGRPPVFPEAEAQRHWWPKATGLAEDVRRYGAWMRDEAERRIGHLYPKATLADGTTATVIAWIWARTVTCPNPACGIEMPLVRSWWLGKKKGKEAYVVPTVVHGRVEYSIGHDPKRSTSKEDDGTVGRLGAKCVSCAAAVPLNYIREFGRERGLGSQLIAVVAEGNRRRVYLKPTPDDKQAASVEAPANVPGGDLPRNPRDFKTPNYGLTSFASLFTNRQLTALTTFSDLVGEARERVLQAALAAGLEEGDRLEAGGTGAAAYADAVATYLGFVVNKHIARNNVMCTWESGMDRLRGSFQRQAVPMNWDYAEAHPLGSAGGGFSAVLESEAEVLDLLPETAVAGHSQQADAASRDYSSFVLSTDPPYYDNIGYSDLSDFFYVWLRRSLRNVHPELLSTMLVPKAEELVANPYRHGGKESAREFFEAGFEDVFEHARDSADAEYPITVYYAFKQSETDTSGTASTGWETILGGMVRAGWTVTATWPARSELGSRMIASETNALASSIVLALRPRTENASIVDRRSFLAELRSSLPDALHNLQKGAVAPVDMAQAAIGPGMGVFSKYARVVEPSGEAMSVRAALSAINAILDEVLSLQQGDFDDDTRWCIAWFEAHGFDVSHYGEAETLAGAKNTSIAGLARAGVISSGGGKVKLFAPEELPENYDPRTDDRISLWEVVLHMAKALETHGLDAAGGILAAAEERALDMTSAHELAYLLFSIAEKRGLTKAAIVFNNLGSSWPEVRAAAAAVERSQGWVESTLDFDGLEV</sequence>
<feature type="domain" description="DUF1156" evidence="2">
    <location>
        <begin position="67"/>
        <end position="128"/>
    </location>
</feature>
<comment type="caution">
    <text evidence="3">The sequence shown here is derived from an EMBL/GenBank/DDBJ whole genome shotgun (WGS) entry which is preliminary data.</text>
</comment>
<feature type="region of interest" description="Disordered" evidence="1">
    <location>
        <begin position="406"/>
        <end position="429"/>
    </location>
</feature>
<dbReference type="Pfam" id="PF06634">
    <property type="entry name" value="DUF1156"/>
    <property type="match status" value="1"/>
</dbReference>
<evidence type="ECO:0000256" key="1">
    <source>
        <dbReference type="SAM" id="MobiDB-lite"/>
    </source>
</evidence>